<proteinExistence type="predicted"/>
<feature type="domain" description="Autotransporter" evidence="2">
    <location>
        <begin position="1891"/>
        <end position="2169"/>
    </location>
</feature>
<protein>
    <recommendedName>
        <fullName evidence="2">Autotransporter domain-containing protein</fullName>
    </recommendedName>
</protein>
<dbReference type="EMBL" id="JACIDR010000001">
    <property type="protein sequence ID" value="MBB3971866.1"/>
    <property type="molecule type" value="Genomic_DNA"/>
</dbReference>
<dbReference type="Proteomes" id="UP000528964">
    <property type="component" value="Unassembled WGS sequence"/>
</dbReference>
<dbReference type="PROSITE" id="PS51208">
    <property type="entry name" value="AUTOTRANSPORTER"/>
    <property type="match status" value="1"/>
</dbReference>
<accession>A0A7W6GDI9</accession>
<comment type="caution">
    <text evidence="3">The sequence shown here is derived from an EMBL/GenBank/DDBJ whole genome shotgun (WGS) entry which is preliminary data.</text>
</comment>
<organism evidence="3 4">
    <name type="scientific">Hansschlegelia beijingensis</name>
    <dbReference type="NCBI Taxonomy" id="1133344"/>
    <lineage>
        <taxon>Bacteria</taxon>
        <taxon>Pseudomonadati</taxon>
        <taxon>Pseudomonadota</taxon>
        <taxon>Alphaproteobacteria</taxon>
        <taxon>Hyphomicrobiales</taxon>
        <taxon>Methylopilaceae</taxon>
        <taxon>Hansschlegelia</taxon>
    </lineage>
</organism>
<gene>
    <name evidence="3" type="ORF">GGR24_000499</name>
</gene>
<dbReference type="InterPro" id="IPR005546">
    <property type="entry name" value="Autotransporte_beta"/>
</dbReference>
<evidence type="ECO:0000256" key="1">
    <source>
        <dbReference type="SAM" id="MobiDB-lite"/>
    </source>
</evidence>
<dbReference type="SUPFAM" id="SSF103515">
    <property type="entry name" value="Autotransporter"/>
    <property type="match status" value="1"/>
</dbReference>
<evidence type="ECO:0000313" key="4">
    <source>
        <dbReference type="Proteomes" id="UP000528964"/>
    </source>
</evidence>
<dbReference type="InterPro" id="IPR036709">
    <property type="entry name" value="Autotransporte_beta_dom_sf"/>
</dbReference>
<evidence type="ECO:0000313" key="3">
    <source>
        <dbReference type="EMBL" id="MBB3971866.1"/>
    </source>
</evidence>
<sequence>MSRLTNRMVLSIVFTVEAGFSGSAALAQQYMGYDDTLSGSYNYTISGRPGFAVEQLGSVTDATPLSLTSSGASVTFTNPSASTAQGVIGGIYQSTLGNGGQKGEPPGAGTPTGSITTNLSLLDMELAFTPGSIPMNAVFGLYVQTHGGTGGDSTSHDYSGAPGSAAGVVDLTLSNSTISVNTNAQTPKGAAVFVEQIGGAGGAGYHDQSAGLGGGSGPATIKVTDSTISAKGDHMGGLVARQTGGAAGVADGDDNDNSNGAIGGSGNALTITLTQGSGAGNVISTAGSTASGVSAVAAGGNGSTGGDDGIGVSINVTPGNGGDGGNAGHAAGLTAVSVTTTGLLAITTTGSDSSGIEAKAQGGKGGNGGEARGTGITPSAAGAGGRGDSVSVSVGAGATIKTSGSSSSAVLASAKGGQGGMSGTVDAVGTFSQGQPGGAGGAAKLVTVSADAGVTLTTSGDSSNGITALSIGGDAGDAGAITAGLGDGHGGDGGRGGDSGGVAVTSGATINTSGATARGILVQAMSGAGGAGGSATGASGTTSGNAGSGGGIGLITVKNSGAITTHGAYSQGILAQSISGSGGAAGTASGSPFSDKGGRGASGASGGEIQLTHTGAVVTSGESAQGVVAQSIGGDGGAGGTAGGMISVEGGAGGNGGAGGKVDMTLGGDDGASVSTAGTLAHAIVAQSIGGGGGIGGNAYGSGLESVISIGGTAGTGGAGGAVALDATGLTATTTGSGAIGVVAQSIGGSGGAGGAAYATSANGLLSYAVAVGGSGGDGGAPGTVDVTLSGSRITTGVSSDDNAQFDAIGVLAQSIGGSGGIGGGASALATAISLPVPTEEGISGTPTLSIAHATGGSGGNGGSAVLDGGSASISLADGAGVLTYGAGSSGAVVQSIGGGGGQGGDSSAMAAAVGYGSGYIADNTLTSMAVDLSVAVGGDCDDKCAGGAGGHATLTVGDASTTTSQIATYGDFSNGGLVQSIGGGGGNAGIGSANANSVGAGSTINVSVTTGSNGGAGGDGGAAAATVNANGVIATEGVSSNGLLVQSIGGGGGVASGGSFDVSGLLSWAKSVEKTQVTPTISIVPTVNVGRTGGSGGDGGTVTVTHAGAITTKGANSAGLIAQSVGGGGGVGGTAGVAPANGGTTSAAEVVARNVEGVPMPTIYVTPTLSLGGLGGPGGDGGAVAVNLEGSIATQGDHAPALLAQSIGGGGGMGGMAVAGGSANSLLYTFAQLSVSSSMTLGFNGSGGYGGNGGSVAVNLDQGIPSLSTVGAHAVGLLAQSVGGGGGSAYDGSDAPSGSVALGLTITDSSEGAGDGGSVSLAALSNGFSVVTQGDVSHGVVLQSVGGGGGMGATGSTTSTDDWAVNFTLGGGAGAAGKGGKVTADFGQGVTNIRTSGTGAAGMIAQSVGGGGGIAAATPGQSASVAQFGSLNSSTKYASDGGSVSVSLPQSESSVYTYGIGGHGVIAQSVGGGGGLFMGYASSGAPPVLTGTYDGPKSSDADAGVGSGGAVTVSAAGYVGTSAAGAFGIIAQSIGGGGGLIANGGGVFIGHTGRNASSTAGAVTVNVDGGVSATGENSIGVLAQSSAPGSAGAVTVNVNGTVAGGSGAQGVGILIDGGNASNQINIGKDGWVWAASGNAIKTTGAYGSQKVDVDNQGQIYGDTWLQGGSITGNFQNTNGSPPREMAGTLTNSGTLVALPGQRSYLDGHLIQTAEGRIAPHLDFSNMTSGAYVVTGNAVLDGGVRPNLASALPNIFLPALTVQGAVTGSLTAPDSPLFSYALREDAGRYDIAITGAQFDKDSFGLTSHHSAVANALENVFAEGRAELGSFFAGLDATAGADLGRYEAAIAEVSPRSISTLFARVAADASRIADASMSCPVFDAGPSGSKTFLTEGSCVYGTTRGQRASFKGDANRGKSDMDSLSWQVGVQGELDSGLLLGGSLAYQADSFNGHDGVSAKGSSVQGALTLKRQSGPFLLTGALFGSYGDYDIKRRISAAGYAATAKSDSDAYSAGVRARVAYTLGAEDFYLRPYLNLDLVHARNSGFSEKEKGGLGLTISHGSYTSAIVTPALEIGRADEVWGGRTLRSFVTVGLNVRTNDEWRSRGKFSAGSSSDDFRLNAPLDRVTGRASAGLQLYQDNSIDLRVQYDGEFGRETTKHGATASVSYRF</sequence>
<feature type="compositionally biased region" description="Gly residues" evidence="1">
    <location>
        <begin position="362"/>
        <end position="372"/>
    </location>
</feature>
<keyword evidence="4" id="KW-1185">Reference proteome</keyword>
<name>A0A7W6GDI9_9HYPH</name>
<dbReference type="RefSeq" id="WP_183393709.1">
    <property type="nucleotide sequence ID" value="NZ_JACIDR010000001.1"/>
</dbReference>
<evidence type="ECO:0000259" key="2">
    <source>
        <dbReference type="PROSITE" id="PS51208"/>
    </source>
</evidence>
<feature type="region of interest" description="Disordered" evidence="1">
    <location>
        <begin position="350"/>
        <end position="388"/>
    </location>
</feature>
<feature type="region of interest" description="Disordered" evidence="1">
    <location>
        <begin position="580"/>
        <end position="607"/>
    </location>
</feature>
<dbReference type="SMART" id="SM00869">
    <property type="entry name" value="Autotransporter"/>
    <property type="match status" value="1"/>
</dbReference>
<reference evidence="3 4" key="1">
    <citation type="submission" date="2020-08" db="EMBL/GenBank/DDBJ databases">
        <title>Genomic Encyclopedia of Type Strains, Phase IV (KMG-IV): sequencing the most valuable type-strain genomes for metagenomic binning, comparative biology and taxonomic classification.</title>
        <authorList>
            <person name="Goeker M."/>
        </authorList>
    </citation>
    <scope>NUCLEOTIDE SEQUENCE [LARGE SCALE GENOMIC DNA]</scope>
    <source>
        <strain evidence="3 4">DSM 25481</strain>
    </source>
</reference>